<feature type="transmembrane region" description="Helical" evidence="1">
    <location>
        <begin position="125"/>
        <end position="148"/>
    </location>
</feature>
<accession>A0A2W5MYT2</accession>
<keyword evidence="1" id="KW-0812">Transmembrane</keyword>
<name>A0A2W5MYT2_RHOSU</name>
<dbReference type="AlphaFoldDB" id="A0A2W5MYT2"/>
<reference evidence="2 3" key="1">
    <citation type="submission" date="2017-08" db="EMBL/GenBank/DDBJ databases">
        <title>Infants hospitalized years apart are colonized by the same room-sourced microbial strains.</title>
        <authorList>
            <person name="Brooks B."/>
            <person name="Olm M.R."/>
            <person name="Firek B.A."/>
            <person name="Baker R."/>
            <person name="Thomas B.C."/>
            <person name="Morowitz M.J."/>
            <person name="Banfield J.F."/>
        </authorList>
    </citation>
    <scope>NUCLEOTIDE SEQUENCE [LARGE SCALE GENOMIC DNA]</scope>
    <source>
        <strain evidence="2">S2_005_002_R2_34</strain>
    </source>
</reference>
<keyword evidence="1" id="KW-0472">Membrane</keyword>
<proteinExistence type="predicted"/>
<sequence length="149" mass="16612">MSAPVKPPPAPFDARQLADTLDTMGLLVASLSDRIDAQSRMLEQVLKTATEARAAAFAAEKATDWKRNGDFIDEGIARQSRYVDELVKAMDGQIDVMNLVFEEVIPFLRIVGPRELKRRARLLRWWIPLMLAGAFVLGVGMTLMLAWIG</sequence>
<gene>
    <name evidence="2" type="ORF">DI556_21605</name>
</gene>
<keyword evidence="1" id="KW-1133">Transmembrane helix</keyword>
<evidence type="ECO:0000313" key="2">
    <source>
        <dbReference type="EMBL" id="PZQ45934.1"/>
    </source>
</evidence>
<protein>
    <submittedName>
        <fullName evidence="2">Uncharacterized protein</fullName>
    </submittedName>
</protein>
<dbReference type="EMBL" id="QFPW01000034">
    <property type="protein sequence ID" value="PZQ45934.1"/>
    <property type="molecule type" value="Genomic_DNA"/>
</dbReference>
<evidence type="ECO:0000313" key="3">
    <source>
        <dbReference type="Proteomes" id="UP000249185"/>
    </source>
</evidence>
<evidence type="ECO:0000256" key="1">
    <source>
        <dbReference type="SAM" id="Phobius"/>
    </source>
</evidence>
<organism evidence="2 3">
    <name type="scientific">Rhodovulum sulfidophilum</name>
    <name type="common">Rhodobacter sulfidophilus</name>
    <dbReference type="NCBI Taxonomy" id="35806"/>
    <lineage>
        <taxon>Bacteria</taxon>
        <taxon>Pseudomonadati</taxon>
        <taxon>Pseudomonadota</taxon>
        <taxon>Alphaproteobacteria</taxon>
        <taxon>Rhodobacterales</taxon>
        <taxon>Paracoccaceae</taxon>
        <taxon>Rhodovulum</taxon>
    </lineage>
</organism>
<comment type="caution">
    <text evidence="2">The sequence shown here is derived from an EMBL/GenBank/DDBJ whole genome shotgun (WGS) entry which is preliminary data.</text>
</comment>
<dbReference type="Proteomes" id="UP000249185">
    <property type="component" value="Unassembled WGS sequence"/>
</dbReference>